<organism evidence="5 6">
    <name type="scientific">Christensenella tenuis</name>
    <dbReference type="NCBI Taxonomy" id="2763033"/>
    <lineage>
        <taxon>Bacteria</taxon>
        <taxon>Bacillati</taxon>
        <taxon>Bacillota</taxon>
        <taxon>Clostridia</taxon>
        <taxon>Christensenellales</taxon>
        <taxon>Christensenellaceae</taxon>
        <taxon>Christensenella</taxon>
    </lineage>
</organism>
<comment type="caution">
    <text evidence="5">The sequence shown here is derived from an EMBL/GenBank/DDBJ whole genome shotgun (WGS) entry which is preliminary data.</text>
</comment>
<dbReference type="Pfam" id="PF00440">
    <property type="entry name" value="TetR_N"/>
    <property type="match status" value="1"/>
</dbReference>
<dbReference type="Gene3D" id="1.10.357.10">
    <property type="entry name" value="Tetracycline Repressor, domain 2"/>
    <property type="match status" value="1"/>
</dbReference>
<evidence type="ECO:0000313" key="6">
    <source>
        <dbReference type="Proteomes" id="UP000606889"/>
    </source>
</evidence>
<dbReference type="Proteomes" id="UP000606889">
    <property type="component" value="Unassembled WGS sequence"/>
</dbReference>
<evidence type="ECO:0000256" key="3">
    <source>
        <dbReference type="SAM" id="MobiDB-lite"/>
    </source>
</evidence>
<dbReference type="SUPFAM" id="SSF46689">
    <property type="entry name" value="Homeodomain-like"/>
    <property type="match status" value="1"/>
</dbReference>
<dbReference type="InterPro" id="IPR001647">
    <property type="entry name" value="HTH_TetR"/>
</dbReference>
<name>A0ABR7EJ55_9FIRM</name>
<sequence>MAGKDTKTKIKEIGLKLFQERGFENVTINEICEQSGVNKHTFYYYFKSKDELLKDYYELPYDIGTEYFVQILNAENYVEQLWLSYKPFLDRISESGTEISRQLFIKNINQDVGTFRGGKRRNEHMEMQASIIAKGQAAGEIRNSSDPKTLCMMIHQTFVSTLFMWCMHNGAFDLPLYIRSGVEAMLDVKPGLRAYPEISLMDIWSRDEARLERNGGHSGKREAAAQRTKRRMGRTAERSRPPKKE</sequence>
<accession>A0ABR7EJ55</accession>
<dbReference type="RefSeq" id="WP_186858489.1">
    <property type="nucleotide sequence ID" value="NZ_JACOON010000006.1"/>
</dbReference>
<feature type="compositionally biased region" description="Basic and acidic residues" evidence="3">
    <location>
        <begin position="211"/>
        <end position="224"/>
    </location>
</feature>
<feature type="region of interest" description="Disordered" evidence="3">
    <location>
        <begin position="211"/>
        <end position="245"/>
    </location>
</feature>
<dbReference type="PROSITE" id="PS50977">
    <property type="entry name" value="HTH_TETR_2"/>
    <property type="match status" value="1"/>
</dbReference>
<evidence type="ECO:0000256" key="1">
    <source>
        <dbReference type="ARBA" id="ARBA00023125"/>
    </source>
</evidence>
<proteinExistence type="predicted"/>
<dbReference type="InterPro" id="IPR009057">
    <property type="entry name" value="Homeodomain-like_sf"/>
</dbReference>
<feature type="compositionally biased region" description="Basic and acidic residues" evidence="3">
    <location>
        <begin position="234"/>
        <end position="245"/>
    </location>
</feature>
<dbReference type="PRINTS" id="PR00455">
    <property type="entry name" value="HTHTETR"/>
</dbReference>
<keyword evidence="6" id="KW-1185">Reference proteome</keyword>
<gene>
    <name evidence="5" type="ORF">H8S18_11905</name>
</gene>
<dbReference type="InterPro" id="IPR050624">
    <property type="entry name" value="HTH-type_Tx_Regulator"/>
</dbReference>
<reference evidence="5 6" key="1">
    <citation type="submission" date="2020-08" db="EMBL/GenBank/DDBJ databases">
        <title>Genome public.</title>
        <authorList>
            <person name="Liu C."/>
            <person name="Sun Q."/>
        </authorList>
    </citation>
    <scope>NUCLEOTIDE SEQUENCE [LARGE SCALE GENOMIC DNA]</scope>
    <source>
        <strain evidence="5 6">NSJ-35</strain>
    </source>
</reference>
<evidence type="ECO:0000313" key="5">
    <source>
        <dbReference type="EMBL" id="MBC5649044.1"/>
    </source>
</evidence>
<dbReference type="PANTHER" id="PTHR43479">
    <property type="entry name" value="ACREF/ENVCD OPERON REPRESSOR-RELATED"/>
    <property type="match status" value="1"/>
</dbReference>
<dbReference type="SUPFAM" id="SSF48498">
    <property type="entry name" value="Tetracyclin repressor-like, C-terminal domain"/>
    <property type="match status" value="1"/>
</dbReference>
<feature type="DNA-binding region" description="H-T-H motif" evidence="2">
    <location>
        <begin position="27"/>
        <end position="46"/>
    </location>
</feature>
<evidence type="ECO:0000259" key="4">
    <source>
        <dbReference type="PROSITE" id="PS50977"/>
    </source>
</evidence>
<dbReference type="Gene3D" id="1.10.10.60">
    <property type="entry name" value="Homeodomain-like"/>
    <property type="match status" value="1"/>
</dbReference>
<protein>
    <submittedName>
        <fullName evidence="5">TetR/AcrR family transcriptional regulator</fullName>
    </submittedName>
</protein>
<evidence type="ECO:0000256" key="2">
    <source>
        <dbReference type="PROSITE-ProRule" id="PRU00335"/>
    </source>
</evidence>
<dbReference type="EMBL" id="JACOON010000006">
    <property type="protein sequence ID" value="MBC5649044.1"/>
    <property type="molecule type" value="Genomic_DNA"/>
</dbReference>
<dbReference type="PANTHER" id="PTHR43479:SF11">
    <property type="entry name" value="ACREF_ENVCD OPERON REPRESSOR-RELATED"/>
    <property type="match status" value="1"/>
</dbReference>
<dbReference type="InterPro" id="IPR036271">
    <property type="entry name" value="Tet_transcr_reg_TetR-rel_C_sf"/>
</dbReference>
<feature type="domain" description="HTH tetR-type" evidence="4">
    <location>
        <begin position="4"/>
        <end position="64"/>
    </location>
</feature>
<keyword evidence="1 2" id="KW-0238">DNA-binding</keyword>